<name>A0A183SBS8_SCHSO</name>
<accession>A0A183SBS8</accession>
<dbReference type="AlphaFoldDB" id="A0A183SBS8"/>
<reference evidence="1" key="1">
    <citation type="submission" date="2016-06" db="UniProtKB">
        <authorList>
            <consortium name="WormBaseParasite"/>
        </authorList>
    </citation>
    <scope>IDENTIFICATION</scope>
</reference>
<protein>
    <submittedName>
        <fullName evidence="1">BPI2 domain-containing protein</fullName>
    </submittedName>
</protein>
<sequence>LPVDCLARVGFNIRLADTVDPSAILNFKDLIFPSFSFVSSPEMEVCLRLGFYLPADNFAFNPALTESIYPASFVISRKEGQVLSLNLSMLFPVKAVRTGETGRSKVPAINRLINCSPAGAQSSATLSRTAGHQWQHSCLCTKTRPETWRR</sequence>
<dbReference type="WBParaSite" id="SSLN_0000173901-mRNA-1">
    <property type="protein sequence ID" value="SSLN_0000173901-mRNA-1"/>
    <property type="gene ID" value="SSLN_0000173901"/>
</dbReference>
<proteinExistence type="predicted"/>
<organism evidence="1">
    <name type="scientific">Schistocephalus solidus</name>
    <name type="common">Tapeworm</name>
    <dbReference type="NCBI Taxonomy" id="70667"/>
    <lineage>
        <taxon>Eukaryota</taxon>
        <taxon>Metazoa</taxon>
        <taxon>Spiralia</taxon>
        <taxon>Lophotrochozoa</taxon>
        <taxon>Platyhelminthes</taxon>
        <taxon>Cestoda</taxon>
        <taxon>Eucestoda</taxon>
        <taxon>Diphyllobothriidea</taxon>
        <taxon>Diphyllobothriidae</taxon>
        <taxon>Schistocephalus</taxon>
    </lineage>
</organism>
<evidence type="ECO:0000313" key="1">
    <source>
        <dbReference type="WBParaSite" id="SSLN_0000173901-mRNA-1"/>
    </source>
</evidence>